<keyword evidence="2" id="KW-1185">Reference proteome</keyword>
<organism evidence="1 2">
    <name type="scientific">Mesorhizobium qingshengii</name>
    <dbReference type="NCBI Taxonomy" id="1165689"/>
    <lineage>
        <taxon>Bacteria</taxon>
        <taxon>Pseudomonadati</taxon>
        <taxon>Pseudomonadota</taxon>
        <taxon>Alphaproteobacteria</taxon>
        <taxon>Hyphomicrobiales</taxon>
        <taxon>Phyllobacteriaceae</taxon>
        <taxon>Mesorhizobium</taxon>
    </lineage>
</organism>
<evidence type="ECO:0000313" key="1">
    <source>
        <dbReference type="EMBL" id="MCZ8543182.1"/>
    </source>
</evidence>
<protein>
    <submittedName>
        <fullName evidence="1">Uncharacterized protein</fullName>
    </submittedName>
</protein>
<dbReference type="Proteomes" id="UP001152178">
    <property type="component" value="Unassembled WGS sequence"/>
</dbReference>
<gene>
    <name evidence="1" type="ORF">OOJ09_03250</name>
</gene>
<evidence type="ECO:0000313" key="2">
    <source>
        <dbReference type="Proteomes" id="UP001152178"/>
    </source>
</evidence>
<accession>A0ABT4QNP5</accession>
<reference evidence="1" key="1">
    <citation type="submission" date="2022-11" db="EMBL/GenBank/DDBJ databases">
        <authorList>
            <person name="Coimbra C."/>
        </authorList>
    </citation>
    <scope>NUCLEOTIDE SEQUENCE</scope>
    <source>
        <strain evidence="1">Jales19</strain>
    </source>
</reference>
<comment type="caution">
    <text evidence="1">The sequence shown here is derived from an EMBL/GenBank/DDBJ whole genome shotgun (WGS) entry which is preliminary data.</text>
</comment>
<dbReference type="RefSeq" id="WP_269903795.1">
    <property type="nucleotide sequence ID" value="NZ_JAPFQA010000001.1"/>
</dbReference>
<name>A0ABT4QNP5_9HYPH</name>
<sequence length="64" mass="6920">MMLSRVSRHRWTGHVIGGVSIGSAATGPGQISDKYQYYGHADFSDDAVPGSSWQAPTQENRLLA</sequence>
<proteinExistence type="predicted"/>
<dbReference type="EMBL" id="JAPFQA010000001">
    <property type="protein sequence ID" value="MCZ8543182.1"/>
    <property type="molecule type" value="Genomic_DNA"/>
</dbReference>